<sequence>MVPAWQNTDRPSEPRAQIARRAQLSARDEPSSQPSRRNLALRSSEGPSWRRDARMWRTRTIHRACAVSIVRGNLQVATLVRSRYQGHQAPYDQAQPPTLTRLTGQLGQRWTRRTQLG</sequence>
<comment type="caution">
    <text evidence="1">The sequence shown here is derived from an EMBL/GenBank/DDBJ whole genome shotgun (WGS) entry which is preliminary data.</text>
</comment>
<dbReference type="EMBL" id="JABSTQ010010252">
    <property type="protein sequence ID" value="KAG0422295.1"/>
    <property type="molecule type" value="Genomic_DNA"/>
</dbReference>
<reference evidence="1 2" key="1">
    <citation type="journal article" date="2020" name="Cell">
        <title>Large-Scale Comparative Analyses of Tick Genomes Elucidate Their Genetic Diversity and Vector Capacities.</title>
        <authorList>
            <consortium name="Tick Genome and Microbiome Consortium (TIGMIC)"/>
            <person name="Jia N."/>
            <person name="Wang J."/>
            <person name="Shi W."/>
            <person name="Du L."/>
            <person name="Sun Y."/>
            <person name="Zhan W."/>
            <person name="Jiang J.F."/>
            <person name="Wang Q."/>
            <person name="Zhang B."/>
            <person name="Ji P."/>
            <person name="Bell-Sakyi L."/>
            <person name="Cui X.M."/>
            <person name="Yuan T.T."/>
            <person name="Jiang B.G."/>
            <person name="Yang W.F."/>
            <person name="Lam T.T."/>
            <person name="Chang Q.C."/>
            <person name="Ding S.J."/>
            <person name="Wang X.J."/>
            <person name="Zhu J.G."/>
            <person name="Ruan X.D."/>
            <person name="Zhao L."/>
            <person name="Wei J.T."/>
            <person name="Ye R.Z."/>
            <person name="Que T.C."/>
            <person name="Du C.H."/>
            <person name="Zhou Y.H."/>
            <person name="Cheng J.X."/>
            <person name="Dai P.F."/>
            <person name="Guo W.B."/>
            <person name="Han X.H."/>
            <person name="Huang E.J."/>
            <person name="Li L.F."/>
            <person name="Wei W."/>
            <person name="Gao Y.C."/>
            <person name="Liu J.Z."/>
            <person name="Shao H.Z."/>
            <person name="Wang X."/>
            <person name="Wang C.C."/>
            <person name="Yang T.C."/>
            <person name="Huo Q.B."/>
            <person name="Li W."/>
            <person name="Chen H.Y."/>
            <person name="Chen S.E."/>
            <person name="Zhou L.G."/>
            <person name="Ni X.B."/>
            <person name="Tian J.H."/>
            <person name="Sheng Y."/>
            <person name="Liu T."/>
            <person name="Pan Y.S."/>
            <person name="Xia L.Y."/>
            <person name="Li J."/>
            <person name="Zhao F."/>
            <person name="Cao W.C."/>
        </authorList>
    </citation>
    <scope>NUCLEOTIDE SEQUENCE [LARGE SCALE GENOMIC DNA]</scope>
    <source>
        <strain evidence="1">Iper-2018</strain>
    </source>
</reference>
<name>A0AC60PMT5_IXOPE</name>
<proteinExistence type="predicted"/>
<keyword evidence="2" id="KW-1185">Reference proteome</keyword>
<evidence type="ECO:0000313" key="2">
    <source>
        <dbReference type="Proteomes" id="UP000805193"/>
    </source>
</evidence>
<evidence type="ECO:0000313" key="1">
    <source>
        <dbReference type="EMBL" id="KAG0422295.1"/>
    </source>
</evidence>
<gene>
    <name evidence="1" type="ORF">HPB47_001872</name>
</gene>
<protein>
    <submittedName>
        <fullName evidence="1">Uncharacterized protein</fullName>
    </submittedName>
</protein>
<dbReference type="Proteomes" id="UP000805193">
    <property type="component" value="Unassembled WGS sequence"/>
</dbReference>
<accession>A0AC60PMT5</accession>
<organism evidence="1 2">
    <name type="scientific">Ixodes persulcatus</name>
    <name type="common">Taiga tick</name>
    <dbReference type="NCBI Taxonomy" id="34615"/>
    <lineage>
        <taxon>Eukaryota</taxon>
        <taxon>Metazoa</taxon>
        <taxon>Ecdysozoa</taxon>
        <taxon>Arthropoda</taxon>
        <taxon>Chelicerata</taxon>
        <taxon>Arachnida</taxon>
        <taxon>Acari</taxon>
        <taxon>Parasitiformes</taxon>
        <taxon>Ixodida</taxon>
        <taxon>Ixodoidea</taxon>
        <taxon>Ixodidae</taxon>
        <taxon>Ixodinae</taxon>
        <taxon>Ixodes</taxon>
    </lineage>
</organism>